<dbReference type="AlphaFoldDB" id="A0A9P6WJX7"/>
<dbReference type="InterPro" id="IPR029021">
    <property type="entry name" value="Prot-tyrosine_phosphatase-like"/>
</dbReference>
<dbReference type="InterPro" id="IPR036873">
    <property type="entry name" value="Rhodanese-like_dom_sf"/>
</dbReference>
<organism evidence="7 8">
    <name type="scientific">Pichia californica</name>
    <dbReference type="NCBI Taxonomy" id="460514"/>
    <lineage>
        <taxon>Eukaryota</taxon>
        <taxon>Fungi</taxon>
        <taxon>Dikarya</taxon>
        <taxon>Ascomycota</taxon>
        <taxon>Saccharomycotina</taxon>
        <taxon>Pichiomycetes</taxon>
        <taxon>Pichiales</taxon>
        <taxon>Pichiaceae</taxon>
        <taxon>Pichia</taxon>
    </lineage>
</organism>
<feature type="domain" description="Tyrosine specific protein phosphatases" evidence="5">
    <location>
        <begin position="904"/>
        <end position="984"/>
    </location>
</feature>
<feature type="domain" description="Tyrosine-protein phosphatase" evidence="4">
    <location>
        <begin position="742"/>
        <end position="993"/>
    </location>
</feature>
<evidence type="ECO:0000259" key="6">
    <source>
        <dbReference type="PROSITE" id="PS50206"/>
    </source>
</evidence>
<dbReference type="InterPro" id="IPR050348">
    <property type="entry name" value="Protein-Tyr_Phosphatase"/>
</dbReference>
<dbReference type="Pfam" id="PF00102">
    <property type="entry name" value="Y_phosphatase"/>
    <property type="match status" value="1"/>
</dbReference>
<dbReference type="EMBL" id="PUHW01000310">
    <property type="protein sequence ID" value="KAG0687128.1"/>
    <property type="molecule type" value="Genomic_DNA"/>
</dbReference>
<evidence type="ECO:0000313" key="7">
    <source>
        <dbReference type="EMBL" id="KAG0687128.1"/>
    </source>
</evidence>
<dbReference type="PROSITE" id="PS50056">
    <property type="entry name" value="TYR_PHOSPHATASE_2"/>
    <property type="match status" value="1"/>
</dbReference>
<dbReference type="PROSITE" id="PS50055">
    <property type="entry name" value="TYR_PHOSPHATASE_PTP"/>
    <property type="match status" value="1"/>
</dbReference>
<evidence type="ECO:0000256" key="3">
    <source>
        <dbReference type="SAM" id="MobiDB-lite"/>
    </source>
</evidence>
<feature type="region of interest" description="Disordered" evidence="3">
    <location>
        <begin position="210"/>
        <end position="303"/>
    </location>
</feature>
<dbReference type="CDD" id="cd18533">
    <property type="entry name" value="PTP_fungal"/>
    <property type="match status" value="1"/>
</dbReference>
<feature type="compositionally biased region" description="Acidic residues" evidence="3">
    <location>
        <begin position="241"/>
        <end position="253"/>
    </location>
</feature>
<comment type="caution">
    <text evidence="7">The sequence shown here is derived from an EMBL/GenBank/DDBJ whole genome shotgun (WGS) entry which is preliminary data.</text>
</comment>
<sequence>MLNSANNDFTFPANTPLTSTPSHMTGMDYFTLHRSTNANTNANSNSNSSSSSSPRNAPTSTSTSTSTSKYPSSPTQANNESFNLHNHNKNISNNTQKENIHSRKSSNSSSIITIPSVSTINKHKRSLENSLFNSDSTVVESDLIPDSYHTSTSSSNNTSNINIDLNLNRNDSYDSTISDYSTHSLSINNRSSNIRSKFTGLGHRTSKSENFTLKLSKKQDSKKSITQLNDLHEESSSTSDDNLDNNDNDDFNDEIGNNLPSASLKSSNQFDNNDNKNDFKNKSISNNNINNNNNNNNNNNIIKTQPLNNIHNLSFTDYSKNYFDPLPTAPVNSKNNFSLFSPITSTSALASTLTSSSSTSTSSLSPSASLFTKKQNHLLSCSSSLTTSSHISKSNNLSSDSLPARAASNKLRNSKLKLPSKIHLLNIHDAESSINKWSKSLGSDYLSNLLIIDVRPFHDYCKSHLKNSINICLPSTLLKRQTFTLEKCIQTLTSNEKNLFNKYSQRNLTDLPNVLFYDNYNSSENDISSSIFYLAGKFIQNSNWNSQLYILGGGYTNFIDKHTNLIDNDTNPNNIIKLMLSSDENVSSSSINSETFSPSSTMISPQSLASPGFLLTKPVMPHNNKFKCSKSPIGLSRFVLPDSSSLPVFKTRGYDELITSKTDSSIHLSTILTQSELSSLPVWLRDVFGNDLGSTELTEKFNKLQISERNRLNHALNKTDISNEKSTDDSPIISAGVELGRKNRYKDIFLYEHARVKLEKYDTNSEDLNAMNSYINASYIHYPNSDLNYIATQGPLNETIGDFWNVIYYNNVPIILSLTPQSENQIEKCAPFWEPDTYYSNGVKIEINLIEQIDNIKLSSKSTDICILRRISIKLGSKPIKEVLQLHMTSWPDFGIVICEEDILSVVSLKKYICEKLNIKSKPVLVHCSAGCGRTGSFCVIDTCIDILFNKLNNVDNSEDLIYDITSKFRSQRVFMVQTLRQYIFIYDAIIKFIKRKEITKQFGIRGDIDGDILTTEGLVDWEIKDPGIIQRFIEAYRS</sequence>
<evidence type="ECO:0000256" key="1">
    <source>
        <dbReference type="ARBA" id="ARBA00009649"/>
    </source>
</evidence>
<dbReference type="InterPro" id="IPR003595">
    <property type="entry name" value="Tyr_Pase_cat"/>
</dbReference>
<dbReference type="Pfam" id="PF00581">
    <property type="entry name" value="Rhodanese"/>
    <property type="match status" value="1"/>
</dbReference>
<dbReference type="PRINTS" id="PR00700">
    <property type="entry name" value="PRTYPHPHTASE"/>
</dbReference>
<dbReference type="GO" id="GO:0004725">
    <property type="term" value="F:protein tyrosine phosphatase activity"/>
    <property type="evidence" value="ECO:0007669"/>
    <property type="project" value="UniProtKB-EC"/>
</dbReference>
<proteinExistence type="inferred from homology"/>
<gene>
    <name evidence="7" type="ORF">C6P40_002851</name>
</gene>
<dbReference type="SMART" id="SM00194">
    <property type="entry name" value="PTPc"/>
    <property type="match status" value="1"/>
</dbReference>
<dbReference type="InterPro" id="IPR000387">
    <property type="entry name" value="Tyr_Pase_dom"/>
</dbReference>
<dbReference type="Gene3D" id="3.90.190.10">
    <property type="entry name" value="Protein tyrosine phosphatase superfamily"/>
    <property type="match status" value="1"/>
</dbReference>
<dbReference type="Gene3D" id="3.40.250.10">
    <property type="entry name" value="Rhodanese-like domain"/>
    <property type="match status" value="1"/>
</dbReference>
<dbReference type="InterPro" id="IPR016130">
    <property type="entry name" value="Tyr_Pase_AS"/>
</dbReference>
<keyword evidence="8" id="KW-1185">Reference proteome</keyword>
<feature type="region of interest" description="Disordered" evidence="3">
    <location>
        <begin position="1"/>
        <end position="109"/>
    </location>
</feature>
<dbReference type="EC" id="3.1.3.48" evidence="2"/>
<dbReference type="SUPFAM" id="SSF52799">
    <property type="entry name" value="(Phosphotyrosine protein) phosphatases II"/>
    <property type="match status" value="1"/>
</dbReference>
<evidence type="ECO:0000256" key="2">
    <source>
        <dbReference type="ARBA" id="ARBA00013064"/>
    </source>
</evidence>
<dbReference type="PANTHER" id="PTHR19134">
    <property type="entry name" value="RECEPTOR-TYPE TYROSINE-PROTEIN PHOSPHATASE"/>
    <property type="match status" value="1"/>
</dbReference>
<comment type="similarity">
    <text evidence="1">Belongs to the protein-tyrosine phosphatase family. Non-receptor class subfamily.</text>
</comment>
<feature type="compositionally biased region" description="Low complexity" evidence="3">
    <location>
        <begin position="35"/>
        <end position="75"/>
    </location>
</feature>
<dbReference type="SMART" id="SM00404">
    <property type="entry name" value="PTPc_motif"/>
    <property type="match status" value="1"/>
</dbReference>
<feature type="domain" description="Rhodanese" evidence="6">
    <location>
        <begin position="445"/>
        <end position="567"/>
    </location>
</feature>
<protein>
    <recommendedName>
        <fullName evidence="2">protein-tyrosine-phosphatase</fullName>
        <ecNumber evidence="2">3.1.3.48</ecNumber>
    </recommendedName>
</protein>
<dbReference type="Proteomes" id="UP000697127">
    <property type="component" value="Unassembled WGS sequence"/>
</dbReference>
<evidence type="ECO:0000313" key="8">
    <source>
        <dbReference type="Proteomes" id="UP000697127"/>
    </source>
</evidence>
<dbReference type="PROSITE" id="PS50206">
    <property type="entry name" value="RHODANESE_3"/>
    <property type="match status" value="1"/>
</dbReference>
<dbReference type="SMART" id="SM00450">
    <property type="entry name" value="RHOD"/>
    <property type="match status" value="1"/>
</dbReference>
<dbReference type="PANTHER" id="PTHR19134:SF561">
    <property type="entry name" value="PROTEIN TYROSINE PHOSPHATASE 36E, ISOFORM A"/>
    <property type="match status" value="1"/>
</dbReference>
<name>A0A9P6WJX7_9ASCO</name>
<dbReference type="SUPFAM" id="SSF52821">
    <property type="entry name" value="Rhodanese/Cell cycle control phosphatase"/>
    <property type="match status" value="1"/>
</dbReference>
<feature type="compositionally biased region" description="Low complexity" evidence="3">
    <location>
        <begin position="83"/>
        <end position="94"/>
    </location>
</feature>
<dbReference type="InterPro" id="IPR000242">
    <property type="entry name" value="PTP_cat"/>
</dbReference>
<evidence type="ECO:0000259" key="4">
    <source>
        <dbReference type="PROSITE" id="PS50055"/>
    </source>
</evidence>
<dbReference type="InterPro" id="IPR001763">
    <property type="entry name" value="Rhodanese-like_dom"/>
</dbReference>
<feature type="compositionally biased region" description="Polar residues" evidence="3">
    <location>
        <begin position="1"/>
        <end position="23"/>
    </location>
</feature>
<dbReference type="PROSITE" id="PS00383">
    <property type="entry name" value="TYR_PHOSPHATASE_1"/>
    <property type="match status" value="1"/>
</dbReference>
<reference evidence="7" key="1">
    <citation type="submission" date="2020-11" db="EMBL/GenBank/DDBJ databases">
        <title>Kefir isolates.</title>
        <authorList>
            <person name="Marcisauskas S."/>
            <person name="Kim Y."/>
            <person name="Blasche S."/>
        </authorList>
    </citation>
    <scope>NUCLEOTIDE SEQUENCE</scope>
    <source>
        <strain evidence="7">Olga-1</strain>
    </source>
</reference>
<accession>A0A9P6WJX7</accession>
<feature type="compositionally biased region" description="Low complexity" evidence="3">
    <location>
        <begin position="282"/>
        <end position="302"/>
    </location>
</feature>
<evidence type="ECO:0000259" key="5">
    <source>
        <dbReference type="PROSITE" id="PS50056"/>
    </source>
</evidence>